<comment type="caution">
    <text evidence="1">The sequence shown here is derived from an EMBL/GenBank/DDBJ whole genome shotgun (WGS) entry which is preliminary data.</text>
</comment>
<proteinExistence type="predicted"/>
<dbReference type="Proteomes" id="UP000054632">
    <property type="component" value="Unassembled WGS sequence"/>
</dbReference>
<name>A0A0V1C3C3_TRIPS</name>
<evidence type="ECO:0000313" key="2">
    <source>
        <dbReference type="Proteomes" id="UP000054632"/>
    </source>
</evidence>
<protein>
    <submittedName>
        <fullName evidence="1">Uncharacterized protein</fullName>
    </submittedName>
</protein>
<accession>A0A0V1C3C3</accession>
<dbReference type="AlphaFoldDB" id="A0A0V1C3C3"/>
<organism evidence="1 2">
    <name type="scientific">Trichinella pseudospiralis</name>
    <name type="common">Parasitic roundworm</name>
    <dbReference type="NCBI Taxonomy" id="6337"/>
    <lineage>
        <taxon>Eukaryota</taxon>
        <taxon>Metazoa</taxon>
        <taxon>Ecdysozoa</taxon>
        <taxon>Nematoda</taxon>
        <taxon>Enoplea</taxon>
        <taxon>Dorylaimia</taxon>
        <taxon>Trichinellida</taxon>
        <taxon>Trichinellidae</taxon>
        <taxon>Trichinella</taxon>
    </lineage>
</organism>
<dbReference type="EMBL" id="JYDR01004644">
    <property type="protein sequence ID" value="KRY43833.1"/>
    <property type="molecule type" value="Genomic_DNA"/>
</dbReference>
<gene>
    <name evidence="1" type="ORF">T4A_416</name>
</gene>
<sequence length="36" mass="4219">MLNKEKHKAQINCDYPKHHTANKNLKKRMSIMAAPQ</sequence>
<reference evidence="1 2" key="1">
    <citation type="submission" date="2015-01" db="EMBL/GenBank/DDBJ databases">
        <title>Evolution of Trichinella species and genotypes.</title>
        <authorList>
            <person name="Korhonen P.K."/>
            <person name="Edoardo P."/>
            <person name="Giuseppe L.R."/>
            <person name="Gasser R.B."/>
        </authorList>
    </citation>
    <scope>NUCLEOTIDE SEQUENCE [LARGE SCALE GENOMIC DNA]</scope>
    <source>
        <strain evidence="1">ISS13</strain>
    </source>
</reference>
<evidence type="ECO:0000313" key="1">
    <source>
        <dbReference type="EMBL" id="KRY43833.1"/>
    </source>
</evidence>